<dbReference type="PANTHER" id="PTHR34606:SF4">
    <property type="entry name" value="OUTER MEMBRANE LIPOPROTEIN DOLP"/>
    <property type="match status" value="1"/>
</dbReference>
<keyword evidence="1" id="KW-0732">Signal</keyword>
<dbReference type="InterPro" id="IPR051686">
    <property type="entry name" value="Lipoprotein_DolP"/>
</dbReference>
<sequence length="222" mass="24098">MKNDLTIQNDVLDELRWKPCLDPGRVGVAVKDGIVTLSGQVDTYSQKLAAFSAAKKVKGVKAVAGDIQVGPSAFHQKTDTEIAGAILQALRGQSAVDEEKIKIKVEDGVAKLVGEVEWNYQRIIAQTAVQHISGLKMLLNEITVKPALTAQKLEQQISDAFERHALLDAKKITAQVIEGVVTLRGTVRSFTELEDAEAAAWAAPGITLVKNQLDVQEPDFIF</sequence>
<dbReference type="Gene3D" id="3.30.1340.30">
    <property type="match status" value="3"/>
</dbReference>
<dbReference type="EMBL" id="JANHOH010000002">
    <property type="protein sequence ID" value="MCQ6958714.1"/>
    <property type="molecule type" value="Genomic_DNA"/>
</dbReference>
<feature type="domain" description="BON" evidence="2">
    <location>
        <begin position="78"/>
        <end position="146"/>
    </location>
</feature>
<accession>A0ABT1T2B2</accession>
<evidence type="ECO:0000256" key="1">
    <source>
        <dbReference type="ARBA" id="ARBA00022729"/>
    </source>
</evidence>
<dbReference type="InterPro" id="IPR014004">
    <property type="entry name" value="Transpt-assoc_nodulatn_dom_bac"/>
</dbReference>
<evidence type="ECO:0000259" key="2">
    <source>
        <dbReference type="PROSITE" id="PS50914"/>
    </source>
</evidence>
<gene>
    <name evidence="3" type="ORF">NPE20_12130</name>
</gene>
<name>A0ABT1T2B2_9SPHI</name>
<dbReference type="Pfam" id="PF04972">
    <property type="entry name" value="BON"/>
    <property type="match status" value="3"/>
</dbReference>
<organism evidence="3 4">
    <name type="scientific">Mucilaginibacter aquariorum</name>
    <dbReference type="NCBI Taxonomy" id="2967225"/>
    <lineage>
        <taxon>Bacteria</taxon>
        <taxon>Pseudomonadati</taxon>
        <taxon>Bacteroidota</taxon>
        <taxon>Sphingobacteriia</taxon>
        <taxon>Sphingobacteriales</taxon>
        <taxon>Sphingobacteriaceae</taxon>
        <taxon>Mucilaginibacter</taxon>
    </lineage>
</organism>
<feature type="domain" description="BON" evidence="2">
    <location>
        <begin position="3"/>
        <end position="71"/>
    </location>
</feature>
<dbReference type="RefSeq" id="WP_256538911.1">
    <property type="nucleotide sequence ID" value="NZ_JANHOH010000002.1"/>
</dbReference>
<dbReference type="Proteomes" id="UP001204376">
    <property type="component" value="Unassembled WGS sequence"/>
</dbReference>
<reference evidence="3 4" key="1">
    <citation type="submission" date="2022-07" db="EMBL/GenBank/DDBJ databases">
        <title>Mucilaginibacter sp. JC4.</title>
        <authorList>
            <person name="Le V."/>
            <person name="Ko S.-R."/>
            <person name="Ahn C.-Y."/>
            <person name="Oh H.-M."/>
        </authorList>
    </citation>
    <scope>NUCLEOTIDE SEQUENCE [LARGE SCALE GENOMIC DNA]</scope>
    <source>
        <strain evidence="3 4">JC4</strain>
    </source>
</reference>
<dbReference type="SMART" id="SM00749">
    <property type="entry name" value="BON"/>
    <property type="match status" value="2"/>
</dbReference>
<comment type="caution">
    <text evidence="3">The sequence shown here is derived from an EMBL/GenBank/DDBJ whole genome shotgun (WGS) entry which is preliminary data.</text>
</comment>
<feature type="domain" description="BON" evidence="2">
    <location>
        <begin position="149"/>
        <end position="217"/>
    </location>
</feature>
<evidence type="ECO:0000313" key="3">
    <source>
        <dbReference type="EMBL" id="MCQ6958714.1"/>
    </source>
</evidence>
<proteinExistence type="predicted"/>
<protein>
    <submittedName>
        <fullName evidence="3">BON domain-containing protein</fullName>
    </submittedName>
</protein>
<dbReference type="PANTHER" id="PTHR34606">
    <property type="entry name" value="BON DOMAIN-CONTAINING PROTEIN"/>
    <property type="match status" value="1"/>
</dbReference>
<dbReference type="PROSITE" id="PS50914">
    <property type="entry name" value="BON"/>
    <property type="match status" value="3"/>
</dbReference>
<keyword evidence="4" id="KW-1185">Reference proteome</keyword>
<evidence type="ECO:0000313" key="4">
    <source>
        <dbReference type="Proteomes" id="UP001204376"/>
    </source>
</evidence>
<dbReference type="InterPro" id="IPR007055">
    <property type="entry name" value="BON_dom"/>
</dbReference>